<evidence type="ECO:0000313" key="1">
    <source>
        <dbReference type="EMBL" id="KQH80704.1"/>
    </source>
</evidence>
<organism evidence="1 2">
    <name type="scientific">Mycobacterium gordonae</name>
    <dbReference type="NCBI Taxonomy" id="1778"/>
    <lineage>
        <taxon>Bacteria</taxon>
        <taxon>Bacillati</taxon>
        <taxon>Actinomycetota</taxon>
        <taxon>Actinomycetes</taxon>
        <taxon>Mycobacteriales</taxon>
        <taxon>Mycobacteriaceae</taxon>
        <taxon>Mycobacterium</taxon>
    </lineage>
</organism>
<gene>
    <name evidence="1" type="ORF">AO501_16425</name>
</gene>
<dbReference type="AlphaFoldDB" id="A0A0Q2UIX6"/>
<dbReference type="Proteomes" id="UP000051677">
    <property type="component" value="Unassembled WGS sequence"/>
</dbReference>
<reference evidence="1 2" key="1">
    <citation type="submission" date="2015-10" db="EMBL/GenBank/DDBJ databases">
        <title>Mycobacterium gordonae draft genome assembly.</title>
        <authorList>
            <person name="Ustinova V."/>
            <person name="Smirnova T."/>
            <person name="Blagodatskikh K."/>
            <person name="Varlamov D."/>
            <person name="Larionova E."/>
            <person name="Chernousova L."/>
        </authorList>
    </citation>
    <scope>NUCLEOTIDE SEQUENCE [LARGE SCALE GENOMIC DNA]</scope>
    <source>
        <strain evidence="1 2">CTRI 14-8773</strain>
    </source>
</reference>
<comment type="caution">
    <text evidence="1">The sequence shown here is derived from an EMBL/GenBank/DDBJ whole genome shotgun (WGS) entry which is preliminary data.</text>
</comment>
<sequence length="65" mass="6922">MTTMPQLGIDASRPAWASGVPRAASNRGIRKAMPLMKRKELVVATSETATIDQRATALAGSRGIR</sequence>
<protein>
    <submittedName>
        <fullName evidence="1">Uncharacterized protein</fullName>
    </submittedName>
</protein>
<dbReference type="EMBL" id="LKTM01000013">
    <property type="protein sequence ID" value="KQH80704.1"/>
    <property type="molecule type" value="Genomic_DNA"/>
</dbReference>
<accession>A0A0Q2UIX6</accession>
<proteinExistence type="predicted"/>
<evidence type="ECO:0000313" key="2">
    <source>
        <dbReference type="Proteomes" id="UP000051677"/>
    </source>
</evidence>
<name>A0A0Q2UIX6_MYCGO</name>